<evidence type="ECO:0000259" key="6">
    <source>
        <dbReference type="Pfam" id="PF04932"/>
    </source>
</evidence>
<dbReference type="GO" id="GO:0016874">
    <property type="term" value="F:ligase activity"/>
    <property type="evidence" value="ECO:0007669"/>
    <property type="project" value="UniProtKB-KW"/>
</dbReference>
<feature type="transmembrane region" description="Helical" evidence="5">
    <location>
        <begin position="40"/>
        <end position="59"/>
    </location>
</feature>
<dbReference type="RefSeq" id="WP_341674083.1">
    <property type="nucleotide sequence ID" value="NZ_JBBYHV010000002.1"/>
</dbReference>
<evidence type="ECO:0000313" key="8">
    <source>
        <dbReference type="Proteomes" id="UP001497045"/>
    </source>
</evidence>
<protein>
    <submittedName>
        <fullName evidence="7">O-antigen ligase family protein</fullName>
    </submittedName>
</protein>
<keyword evidence="4 5" id="KW-0472">Membrane</keyword>
<evidence type="ECO:0000256" key="5">
    <source>
        <dbReference type="SAM" id="Phobius"/>
    </source>
</evidence>
<name>A0ABU9IGH4_9SPHN</name>
<keyword evidence="2 5" id="KW-0812">Transmembrane</keyword>
<sequence>MPNSTTMEGQPRDAAAFDLALFYAVCAFTALLGGSSRYDLMQIPMLQAGLWAMLAVAIVRMRGVPFARGLLVLAVVYAGWLVLQVIPLPHSLWIMLPGREALENVETALGSHHARPFSMAPSRTLNALGGFAAVLAPLVAAINLGRSAPKQIVIVLIAIAAVSSVLALSQVQLGSPYLYSITNTGKPVGLFANSNHFAVCTAVMIVVLGYVGRFAAPKLQPAAAILALLLVVSVLLGPSRAGLLTLVVAIMALGLFMVQNLPAEKLLGGRVRASTLVGVAGAGGLVVLVLAMANSDQVPALDRLLASDTFEDMRFAILPTLLEMIGEFAPFGSGTGSFENVYYMFETRENMEASYVNMAHNDLLQVLIEGGAVVLGFILTAAVIVYRTVMSLLRRHEAPRPLLICVAAITLIVVMASAADYPLRAPLFQANITLLLVALSALAAKARQEAQGARKQGGWQ</sequence>
<comment type="subcellular location">
    <subcellularLocation>
        <location evidence="1">Membrane</location>
        <topology evidence="1">Multi-pass membrane protein</topology>
    </subcellularLocation>
</comment>
<comment type="caution">
    <text evidence="7">The sequence shown here is derived from an EMBL/GenBank/DDBJ whole genome shotgun (WGS) entry which is preliminary data.</text>
</comment>
<evidence type="ECO:0000256" key="3">
    <source>
        <dbReference type="ARBA" id="ARBA00022989"/>
    </source>
</evidence>
<feature type="transmembrane region" description="Helical" evidence="5">
    <location>
        <begin position="125"/>
        <end position="145"/>
    </location>
</feature>
<feature type="domain" description="O-antigen ligase-related" evidence="6">
    <location>
        <begin position="226"/>
        <end position="377"/>
    </location>
</feature>
<feature type="transmembrane region" description="Helical" evidence="5">
    <location>
        <begin position="401"/>
        <end position="419"/>
    </location>
</feature>
<dbReference type="EMBL" id="JBBYHV010000002">
    <property type="protein sequence ID" value="MEL1251533.1"/>
    <property type="molecule type" value="Genomic_DNA"/>
</dbReference>
<feature type="transmembrane region" description="Helical" evidence="5">
    <location>
        <begin position="15"/>
        <end position="34"/>
    </location>
</feature>
<keyword evidence="7" id="KW-0436">Ligase</keyword>
<evidence type="ECO:0000313" key="7">
    <source>
        <dbReference type="EMBL" id="MEL1251533.1"/>
    </source>
</evidence>
<keyword evidence="8" id="KW-1185">Reference proteome</keyword>
<accession>A0ABU9IGH4</accession>
<reference evidence="7 8" key="1">
    <citation type="submission" date="2024-04" db="EMBL/GenBank/DDBJ databases">
        <title>Aurantiacibacter sp. DGU6 16S ribosomal RNA gene Genome sequencing and assembly.</title>
        <authorList>
            <person name="Park S."/>
        </authorList>
    </citation>
    <scope>NUCLEOTIDE SEQUENCE [LARGE SCALE GENOMIC DNA]</scope>
    <source>
        <strain evidence="7 8">DGU6</strain>
    </source>
</reference>
<feature type="transmembrane region" description="Helical" evidence="5">
    <location>
        <begin position="273"/>
        <end position="293"/>
    </location>
</feature>
<feature type="transmembrane region" description="Helical" evidence="5">
    <location>
        <begin position="219"/>
        <end position="237"/>
    </location>
</feature>
<dbReference type="PANTHER" id="PTHR37422:SF21">
    <property type="entry name" value="EXOQ-LIKE PROTEIN"/>
    <property type="match status" value="1"/>
</dbReference>
<organism evidence="7 8">
    <name type="scientific">Aurantiacibacter gilvus</name>
    <dbReference type="NCBI Taxonomy" id="3139141"/>
    <lineage>
        <taxon>Bacteria</taxon>
        <taxon>Pseudomonadati</taxon>
        <taxon>Pseudomonadota</taxon>
        <taxon>Alphaproteobacteria</taxon>
        <taxon>Sphingomonadales</taxon>
        <taxon>Erythrobacteraceae</taxon>
        <taxon>Aurantiacibacter</taxon>
    </lineage>
</organism>
<evidence type="ECO:0000256" key="4">
    <source>
        <dbReference type="ARBA" id="ARBA00023136"/>
    </source>
</evidence>
<feature type="transmembrane region" description="Helical" evidence="5">
    <location>
        <begin position="152"/>
        <end position="171"/>
    </location>
</feature>
<feature type="transmembrane region" description="Helical" evidence="5">
    <location>
        <begin position="425"/>
        <end position="444"/>
    </location>
</feature>
<feature type="transmembrane region" description="Helical" evidence="5">
    <location>
        <begin position="366"/>
        <end position="389"/>
    </location>
</feature>
<dbReference type="Pfam" id="PF04932">
    <property type="entry name" value="Wzy_C"/>
    <property type="match status" value="1"/>
</dbReference>
<feature type="transmembrane region" description="Helical" evidence="5">
    <location>
        <begin position="243"/>
        <end position="261"/>
    </location>
</feature>
<dbReference type="InterPro" id="IPR007016">
    <property type="entry name" value="O-antigen_ligase-rel_domated"/>
</dbReference>
<gene>
    <name evidence="7" type="ORF">AAEO60_12725</name>
</gene>
<dbReference type="InterPro" id="IPR051533">
    <property type="entry name" value="WaaL-like"/>
</dbReference>
<dbReference type="PANTHER" id="PTHR37422">
    <property type="entry name" value="TEICHURONIC ACID BIOSYNTHESIS PROTEIN TUAE"/>
    <property type="match status" value="1"/>
</dbReference>
<evidence type="ECO:0000256" key="2">
    <source>
        <dbReference type="ARBA" id="ARBA00022692"/>
    </source>
</evidence>
<evidence type="ECO:0000256" key="1">
    <source>
        <dbReference type="ARBA" id="ARBA00004141"/>
    </source>
</evidence>
<feature type="transmembrane region" description="Helical" evidence="5">
    <location>
        <begin position="66"/>
        <end position="86"/>
    </location>
</feature>
<keyword evidence="3 5" id="KW-1133">Transmembrane helix</keyword>
<proteinExistence type="predicted"/>
<dbReference type="Proteomes" id="UP001497045">
    <property type="component" value="Unassembled WGS sequence"/>
</dbReference>
<feature type="transmembrane region" description="Helical" evidence="5">
    <location>
        <begin position="191"/>
        <end position="212"/>
    </location>
</feature>